<keyword evidence="3" id="KW-1185">Reference proteome</keyword>
<evidence type="ECO:0000256" key="1">
    <source>
        <dbReference type="SAM" id="MobiDB-lite"/>
    </source>
</evidence>
<organism evidence="2 3">
    <name type="scientific">Characodon lateralis</name>
    <dbReference type="NCBI Taxonomy" id="208331"/>
    <lineage>
        <taxon>Eukaryota</taxon>
        <taxon>Metazoa</taxon>
        <taxon>Chordata</taxon>
        <taxon>Craniata</taxon>
        <taxon>Vertebrata</taxon>
        <taxon>Euteleostomi</taxon>
        <taxon>Actinopterygii</taxon>
        <taxon>Neopterygii</taxon>
        <taxon>Teleostei</taxon>
        <taxon>Neoteleostei</taxon>
        <taxon>Acanthomorphata</taxon>
        <taxon>Ovalentaria</taxon>
        <taxon>Atherinomorphae</taxon>
        <taxon>Cyprinodontiformes</taxon>
        <taxon>Goodeidae</taxon>
        <taxon>Characodon</taxon>
    </lineage>
</organism>
<feature type="region of interest" description="Disordered" evidence="1">
    <location>
        <begin position="1"/>
        <end position="26"/>
    </location>
</feature>
<accession>A0ABU7D3R1</accession>
<gene>
    <name evidence="2" type="ORF">CHARACLAT_025425</name>
</gene>
<name>A0ABU7D3R1_9TELE</name>
<sequence>MPSTRLSDTEEVQKFRSPPDTDTVGLNCSLGEIPHELESDYYLGGYDVESDYPPPHEEEFLSQDQLPPPLPVGEDCPEPYTPLLSNVPVSLETVMNVSSTSHQDRMPHFHPSQYLPSHQLPTRNVPHRDFSTPVDQTSPANGNIAVSFNMHLSVGTSRACVVSSPCVLDSEHGSICEGLSEVCRGVTIITDSQQQTEV</sequence>
<evidence type="ECO:0000313" key="2">
    <source>
        <dbReference type="EMBL" id="MED6268740.1"/>
    </source>
</evidence>
<dbReference type="EMBL" id="JAHUTJ010011126">
    <property type="protein sequence ID" value="MED6268740.1"/>
    <property type="molecule type" value="Genomic_DNA"/>
</dbReference>
<dbReference type="Proteomes" id="UP001352852">
    <property type="component" value="Unassembled WGS sequence"/>
</dbReference>
<protein>
    <submittedName>
        <fullName evidence="2">Uncharacterized protein</fullName>
    </submittedName>
</protein>
<proteinExistence type="predicted"/>
<reference evidence="2 3" key="1">
    <citation type="submission" date="2021-06" db="EMBL/GenBank/DDBJ databases">
        <authorList>
            <person name="Palmer J.M."/>
        </authorList>
    </citation>
    <scope>NUCLEOTIDE SEQUENCE [LARGE SCALE GENOMIC DNA]</scope>
    <source>
        <strain evidence="2 3">CL_MEX2019</strain>
        <tissue evidence="2">Muscle</tissue>
    </source>
</reference>
<evidence type="ECO:0000313" key="3">
    <source>
        <dbReference type="Proteomes" id="UP001352852"/>
    </source>
</evidence>
<comment type="caution">
    <text evidence="2">The sequence shown here is derived from an EMBL/GenBank/DDBJ whole genome shotgun (WGS) entry which is preliminary data.</text>
</comment>
<feature type="compositionally biased region" description="Basic and acidic residues" evidence="1">
    <location>
        <begin position="7"/>
        <end position="19"/>
    </location>
</feature>